<gene>
    <name evidence="1" type="ORF">RPMA_08235</name>
</gene>
<organism evidence="1 2">
    <name type="scientific">Tardiphaga alba</name>
    <dbReference type="NCBI Taxonomy" id="340268"/>
    <lineage>
        <taxon>Bacteria</taxon>
        <taxon>Pseudomonadati</taxon>
        <taxon>Pseudomonadota</taxon>
        <taxon>Alphaproteobacteria</taxon>
        <taxon>Hyphomicrobiales</taxon>
        <taxon>Nitrobacteraceae</taxon>
        <taxon>Tardiphaga</taxon>
    </lineage>
</organism>
<proteinExistence type="predicted"/>
<dbReference type="EMBL" id="CP036498">
    <property type="protein sequence ID" value="QUS38822.1"/>
    <property type="molecule type" value="Genomic_DNA"/>
</dbReference>
<sequence length="76" mass="8166">MEGEAHAGGRGLPVIALAAGDTLHQPPPEKCDPNEPKPLRATWVPLDDVPATLVPEEVLLPVKFARDDDELLPLLL</sequence>
<protein>
    <submittedName>
        <fullName evidence="1">Uncharacterized protein</fullName>
    </submittedName>
</protein>
<dbReference type="Proteomes" id="UP000682843">
    <property type="component" value="Chromosome"/>
</dbReference>
<evidence type="ECO:0000313" key="1">
    <source>
        <dbReference type="EMBL" id="QUS38822.1"/>
    </source>
</evidence>
<accession>A0ABX8A5X0</accession>
<reference evidence="1 2" key="1">
    <citation type="submission" date="2019-02" db="EMBL/GenBank/DDBJ databases">
        <title>Emended description of the genus Rhodopseudomonas and description of Rhodopseudomonas albus sp. nov., a non-phototrophic, heavy-metal-tolerant bacterium isolated from garden soil.</title>
        <authorList>
            <person name="Bao Z."/>
            <person name="Cao W.W."/>
            <person name="Sato Y."/>
            <person name="Nishizawa T."/>
            <person name="Zhao J."/>
            <person name="Guo Y."/>
            <person name="Ohta H."/>
        </authorList>
    </citation>
    <scope>NUCLEOTIDE SEQUENCE [LARGE SCALE GENOMIC DNA]</scope>
    <source>
        <strain evidence="1 2">SK50-23</strain>
    </source>
</reference>
<evidence type="ECO:0000313" key="2">
    <source>
        <dbReference type="Proteomes" id="UP000682843"/>
    </source>
</evidence>
<keyword evidence="2" id="KW-1185">Reference proteome</keyword>
<name>A0ABX8A5X0_9BRAD</name>